<comment type="caution">
    <text evidence="2">The sequence shown here is derived from an EMBL/GenBank/DDBJ whole genome shotgun (WGS) entry which is preliminary data.</text>
</comment>
<accession>A0AAD7TKS8</accession>
<dbReference type="PANTHER" id="PTHR38926:SF72">
    <property type="entry name" value="IM:7136021-RELATED"/>
    <property type="match status" value="1"/>
</dbReference>
<proteinExistence type="predicted"/>
<organism evidence="2 3">
    <name type="scientific">Trametes cubensis</name>
    <dbReference type="NCBI Taxonomy" id="1111947"/>
    <lineage>
        <taxon>Eukaryota</taxon>
        <taxon>Fungi</taxon>
        <taxon>Dikarya</taxon>
        <taxon>Basidiomycota</taxon>
        <taxon>Agaricomycotina</taxon>
        <taxon>Agaricomycetes</taxon>
        <taxon>Polyporales</taxon>
        <taxon>Polyporaceae</taxon>
        <taxon>Trametes</taxon>
    </lineage>
</organism>
<evidence type="ECO:0000313" key="3">
    <source>
        <dbReference type="Proteomes" id="UP001215151"/>
    </source>
</evidence>
<evidence type="ECO:0000313" key="2">
    <source>
        <dbReference type="EMBL" id="KAJ8468272.1"/>
    </source>
</evidence>
<dbReference type="Gene3D" id="1.20.1280.50">
    <property type="match status" value="1"/>
</dbReference>
<dbReference type="AlphaFoldDB" id="A0AAD7TKS8"/>
<dbReference type="PANTHER" id="PTHR38926">
    <property type="entry name" value="F-BOX DOMAIN CONTAINING PROTEIN, EXPRESSED"/>
    <property type="match status" value="1"/>
</dbReference>
<dbReference type="InterPro" id="IPR001810">
    <property type="entry name" value="F-box_dom"/>
</dbReference>
<gene>
    <name evidence="2" type="ORF">ONZ51_g9753</name>
</gene>
<dbReference type="Proteomes" id="UP001215151">
    <property type="component" value="Unassembled WGS sequence"/>
</dbReference>
<reference evidence="2" key="1">
    <citation type="submission" date="2022-11" db="EMBL/GenBank/DDBJ databases">
        <title>Genome Sequence of Cubamyces cubensis.</title>
        <authorList>
            <person name="Buettner E."/>
        </authorList>
    </citation>
    <scope>NUCLEOTIDE SEQUENCE</scope>
    <source>
        <strain evidence="2">MPL-01</strain>
    </source>
</reference>
<sequence>MDTQSPDDIRRYVASETETRLKALHTLHDEVVALRQLHNSVAPISRLPPEVFCNIFEYLQDDGGNIADIINATHVCKQWRSIALDAAKLWTAFYINNIEVATTFLARSRNQAIKLFLTEARHPVHHIARLVAPHIARVRVLRVRTSEDKTVMRLFSRFIHEAPKLEELSIEKEFRQFPPPLETSNPLPRLFGGSLPRESLRTLTVRYISFLPRFNGPSVLVSLEIRRDISLDRDFCARGLIEFLQNCPVLERARITLAGIIPGNEVPQDVLVASLPRLERLAIFSTPALIAYILTSLAVPRTTRVSLQTLYTDPANAGYGMVPPEREESLPFLRGVRRVELFVEERRFLLRCFHTPNAYVDPAFEIQVMLLLGAAPLASYFADWPFDRTEVEMLVLTGPRRERADLDSETTARLLAQFPNLTAVRAVSMHPANVRNLALALAMDGDAVDDDGVGVGVGVGDVVGGLGDGHPGVPYTLCRKLAMVELCDVRVGTASFKEALCEAIDRRSKGGRLREVNLSLVDGWSVEDVRVAGERGGGNVLVNLDNCED</sequence>
<name>A0AAD7TKS8_9APHY</name>
<dbReference type="Pfam" id="PF12937">
    <property type="entry name" value="F-box-like"/>
    <property type="match status" value="1"/>
</dbReference>
<keyword evidence="3" id="KW-1185">Reference proteome</keyword>
<protein>
    <recommendedName>
        <fullName evidence="1">F-box domain-containing protein</fullName>
    </recommendedName>
</protein>
<dbReference type="SUPFAM" id="SSF81383">
    <property type="entry name" value="F-box domain"/>
    <property type="match status" value="1"/>
</dbReference>
<feature type="domain" description="F-box" evidence="1">
    <location>
        <begin position="41"/>
        <end position="93"/>
    </location>
</feature>
<evidence type="ECO:0000259" key="1">
    <source>
        <dbReference type="PROSITE" id="PS50181"/>
    </source>
</evidence>
<dbReference type="InterPro" id="IPR036047">
    <property type="entry name" value="F-box-like_dom_sf"/>
</dbReference>
<dbReference type="PROSITE" id="PS50181">
    <property type="entry name" value="FBOX"/>
    <property type="match status" value="1"/>
</dbReference>
<dbReference type="EMBL" id="JAPEVG010000346">
    <property type="protein sequence ID" value="KAJ8468272.1"/>
    <property type="molecule type" value="Genomic_DNA"/>
</dbReference>